<comment type="subcellular location">
    <subcellularLocation>
        <location evidence="1">Peroxisome membrane</location>
        <topology evidence="1">Multi-pass membrane protein</topology>
    </subcellularLocation>
</comment>
<evidence type="ECO:0000256" key="4">
    <source>
        <dbReference type="ARBA" id="ARBA00022692"/>
    </source>
</evidence>
<evidence type="ECO:0000256" key="11">
    <source>
        <dbReference type="SAM" id="Phobius"/>
    </source>
</evidence>
<feature type="repeat" description="Solcar" evidence="9">
    <location>
        <begin position="8"/>
        <end position="97"/>
    </location>
</feature>
<keyword evidence="6 11" id="KW-1133">Transmembrane helix</keyword>
<proteinExistence type="inferred from homology"/>
<reference evidence="13" key="1">
    <citation type="submission" date="2025-08" db="UniProtKB">
        <authorList>
            <consortium name="RefSeq"/>
        </authorList>
    </citation>
    <scope>IDENTIFICATION</scope>
    <source>
        <tissue evidence="13">Whole Larva</tissue>
    </source>
</reference>
<evidence type="ECO:0000313" key="12">
    <source>
        <dbReference type="Proteomes" id="UP000695000"/>
    </source>
</evidence>
<evidence type="ECO:0000256" key="2">
    <source>
        <dbReference type="ARBA" id="ARBA00006375"/>
    </source>
</evidence>
<feature type="repeat" description="Solcar" evidence="9">
    <location>
        <begin position="100"/>
        <end position="184"/>
    </location>
</feature>
<evidence type="ECO:0000313" key="13">
    <source>
        <dbReference type="RefSeq" id="XP_017787116.1"/>
    </source>
</evidence>
<feature type="transmembrane region" description="Helical" evidence="11">
    <location>
        <begin position="12"/>
        <end position="31"/>
    </location>
</feature>
<dbReference type="InterPro" id="IPR018108">
    <property type="entry name" value="MCP_transmembrane"/>
</dbReference>
<evidence type="ECO:0000256" key="1">
    <source>
        <dbReference type="ARBA" id="ARBA00004585"/>
    </source>
</evidence>
<accession>A0ABM1NJW6</accession>
<dbReference type="InterPro" id="IPR052217">
    <property type="entry name" value="Mito/Peroxisomal_Carrier"/>
</dbReference>
<dbReference type="GeneID" id="108569882"/>
<dbReference type="Gene3D" id="1.50.40.10">
    <property type="entry name" value="Mitochondrial carrier domain"/>
    <property type="match status" value="2"/>
</dbReference>
<dbReference type="InterPro" id="IPR023395">
    <property type="entry name" value="MCP_dom_sf"/>
</dbReference>
<dbReference type="PANTHER" id="PTHR45939">
    <property type="entry name" value="PEROXISOMAL MEMBRANE PROTEIN PMP34-RELATED"/>
    <property type="match status" value="1"/>
</dbReference>
<evidence type="ECO:0000256" key="3">
    <source>
        <dbReference type="ARBA" id="ARBA00022448"/>
    </source>
</evidence>
<evidence type="ECO:0000256" key="7">
    <source>
        <dbReference type="ARBA" id="ARBA00023136"/>
    </source>
</evidence>
<protein>
    <submittedName>
        <fullName evidence="13">Peroxisomal membrane protein PMP34</fullName>
    </submittedName>
</protein>
<evidence type="ECO:0000256" key="9">
    <source>
        <dbReference type="PROSITE-ProRule" id="PRU00282"/>
    </source>
</evidence>
<comment type="similarity">
    <text evidence="2 10">Belongs to the mitochondrial carrier (TC 2.A.29) family.</text>
</comment>
<dbReference type="PANTHER" id="PTHR45939:SF5">
    <property type="entry name" value="PEROXISOMAL MEMBRANE PROTEIN PMP34"/>
    <property type="match status" value="1"/>
</dbReference>
<evidence type="ECO:0000256" key="10">
    <source>
        <dbReference type="RuleBase" id="RU000488"/>
    </source>
</evidence>
<feature type="transmembrane region" description="Helical" evidence="11">
    <location>
        <begin position="106"/>
        <end position="126"/>
    </location>
</feature>
<keyword evidence="3 10" id="KW-0813">Transport</keyword>
<keyword evidence="4 9" id="KW-0812">Transmembrane</keyword>
<keyword evidence="8" id="KW-0576">Peroxisome</keyword>
<evidence type="ECO:0000256" key="5">
    <source>
        <dbReference type="ARBA" id="ARBA00022737"/>
    </source>
</evidence>
<dbReference type="Proteomes" id="UP000695000">
    <property type="component" value="Unplaced"/>
</dbReference>
<dbReference type="SUPFAM" id="SSF103506">
    <property type="entry name" value="Mitochondrial carrier"/>
    <property type="match status" value="1"/>
</dbReference>
<keyword evidence="5" id="KW-0677">Repeat</keyword>
<dbReference type="RefSeq" id="XP_017787116.1">
    <property type="nucleotide sequence ID" value="XM_017931627.1"/>
</dbReference>
<evidence type="ECO:0000256" key="6">
    <source>
        <dbReference type="ARBA" id="ARBA00022989"/>
    </source>
</evidence>
<feature type="transmembrane region" description="Helical" evidence="11">
    <location>
        <begin position="192"/>
        <end position="211"/>
    </location>
</feature>
<organism evidence="12 13">
    <name type="scientific">Nicrophorus vespilloides</name>
    <name type="common">Boreal carrion beetle</name>
    <dbReference type="NCBI Taxonomy" id="110193"/>
    <lineage>
        <taxon>Eukaryota</taxon>
        <taxon>Metazoa</taxon>
        <taxon>Ecdysozoa</taxon>
        <taxon>Arthropoda</taxon>
        <taxon>Hexapoda</taxon>
        <taxon>Insecta</taxon>
        <taxon>Pterygota</taxon>
        <taxon>Neoptera</taxon>
        <taxon>Endopterygota</taxon>
        <taxon>Coleoptera</taxon>
        <taxon>Polyphaga</taxon>
        <taxon>Staphyliniformia</taxon>
        <taxon>Silphidae</taxon>
        <taxon>Nicrophorinae</taxon>
        <taxon>Nicrophorus</taxon>
    </lineage>
</organism>
<evidence type="ECO:0000256" key="8">
    <source>
        <dbReference type="ARBA" id="ARBA00023140"/>
    </source>
</evidence>
<feature type="transmembrane region" description="Helical" evidence="11">
    <location>
        <begin position="256"/>
        <end position="277"/>
    </location>
</feature>
<sequence>MAQGLLSYETFVKSVAGASGSIIAMSVFYPLDTIRFRLQIEDDNAKELKKMNSLHAVYHIIRTEGIEALYRGMKPVLQSLGASNFVYFYTFHGLKSITTGSALHDLGLGMIAGMANVLATLPLWVVNSRLKANKSEHFSGLLDGVVHIAQKEGVSALWNGLGPSLMLVINPAIHFAVYEALKRNVKTSSATVFFLFGAISKAVATVATYPIQLAQARQRHGKNSQMSTAALLLSILKRNGPAALFQGMEAKLLQTVLTAALFFMTYEKIVRFVFMLLMRKG</sequence>
<keyword evidence="12" id="KW-1185">Reference proteome</keyword>
<dbReference type="Pfam" id="PF00153">
    <property type="entry name" value="Mito_carr"/>
    <property type="match status" value="3"/>
</dbReference>
<gene>
    <name evidence="13" type="primary">LOC108569882</name>
</gene>
<keyword evidence="7 9" id="KW-0472">Membrane</keyword>
<feature type="repeat" description="Solcar" evidence="9">
    <location>
        <begin position="188"/>
        <end position="272"/>
    </location>
</feature>
<feature type="transmembrane region" description="Helical" evidence="11">
    <location>
        <begin position="76"/>
        <end position="94"/>
    </location>
</feature>
<name>A0ABM1NJW6_NICVS</name>
<dbReference type="PROSITE" id="PS50920">
    <property type="entry name" value="SOLCAR"/>
    <property type="match status" value="3"/>
</dbReference>